<accession>A0A9J6RLB4</accession>
<keyword evidence="2" id="KW-1003">Cell membrane</keyword>
<dbReference type="InterPro" id="IPR020846">
    <property type="entry name" value="MFS_dom"/>
</dbReference>
<evidence type="ECO:0000256" key="4">
    <source>
        <dbReference type="ARBA" id="ARBA00022989"/>
    </source>
</evidence>
<feature type="transmembrane region" description="Helical" evidence="6">
    <location>
        <begin position="280"/>
        <end position="299"/>
    </location>
</feature>
<dbReference type="Gene3D" id="1.20.1250.20">
    <property type="entry name" value="MFS general substrate transporter like domains"/>
    <property type="match status" value="2"/>
</dbReference>
<feature type="transmembrane region" description="Helical" evidence="6">
    <location>
        <begin position="166"/>
        <end position="187"/>
    </location>
</feature>
<organism evidence="8 9">
    <name type="scientific">Dasania phycosphaerae</name>
    <dbReference type="NCBI Taxonomy" id="2950436"/>
    <lineage>
        <taxon>Bacteria</taxon>
        <taxon>Pseudomonadati</taxon>
        <taxon>Pseudomonadota</taxon>
        <taxon>Gammaproteobacteria</taxon>
        <taxon>Cellvibrionales</taxon>
        <taxon>Spongiibacteraceae</taxon>
        <taxon>Dasania</taxon>
    </lineage>
</organism>
<dbReference type="GO" id="GO:0005886">
    <property type="term" value="C:plasma membrane"/>
    <property type="evidence" value="ECO:0007669"/>
    <property type="project" value="UniProtKB-SubCell"/>
</dbReference>
<name>A0A9J6RLB4_9GAMM</name>
<dbReference type="AlphaFoldDB" id="A0A9J6RLB4"/>
<feature type="transmembrane region" description="Helical" evidence="6">
    <location>
        <begin position="140"/>
        <end position="160"/>
    </location>
</feature>
<dbReference type="GO" id="GO:0022857">
    <property type="term" value="F:transmembrane transporter activity"/>
    <property type="evidence" value="ECO:0007669"/>
    <property type="project" value="InterPro"/>
</dbReference>
<evidence type="ECO:0000256" key="5">
    <source>
        <dbReference type="ARBA" id="ARBA00023136"/>
    </source>
</evidence>
<reference evidence="8 9" key="1">
    <citation type="submission" date="2022-12" db="EMBL/GenBank/DDBJ databases">
        <title>Dasania phycosphaerae sp. nov., isolated from particulate material of the south coast of Korea.</title>
        <authorList>
            <person name="Jiang Y."/>
        </authorList>
    </citation>
    <scope>NUCLEOTIDE SEQUENCE [LARGE SCALE GENOMIC DNA]</scope>
    <source>
        <strain evidence="8 9">GY-19</strain>
    </source>
</reference>
<evidence type="ECO:0000256" key="2">
    <source>
        <dbReference type="ARBA" id="ARBA00022475"/>
    </source>
</evidence>
<sequence>MSTAPTSNDIPLNNGRSVWVAVLFLSVAYLIYNTLPVVLGAAADAMGLSDVQIGYLGSSYMLGAVVVGVSSIFWVRRVNWRWVVAISSLTVLACYANASFVSYDILKLAFFGVGFANGAIVSCVLTYFGDTATPDRNFGYGVGTQVLLAGLAAYFMPIFITPQWGFGGIMLLFCAMVAITLLLLPFFPAKGCRGYEKPSQLASTHSQALAGSLLGVMLGVAGMFIYFLGETGVWAFLDRVGLANGLSYAAMGEAFGISLIISAAGAYLASYMGDRYGRIIPIMAATLALIAGLLLMLYTRSAFNFGLGMLLFAGAWNFVLPFQMSLISEGDTSGRLTPLIPTCQLLGSAIGPAIAGHMVIDGSYFYVYLFAFAAAIISTILCVGVEVFVYRPMRQSLVLSR</sequence>
<feature type="transmembrane region" description="Helical" evidence="6">
    <location>
        <begin position="18"/>
        <end position="41"/>
    </location>
</feature>
<dbReference type="EMBL" id="JAPTGG010000004">
    <property type="protein sequence ID" value="MCZ0864975.1"/>
    <property type="molecule type" value="Genomic_DNA"/>
</dbReference>
<gene>
    <name evidence="8" type="ORF">O0V09_07170</name>
</gene>
<evidence type="ECO:0000313" key="9">
    <source>
        <dbReference type="Proteomes" id="UP001069090"/>
    </source>
</evidence>
<proteinExistence type="predicted"/>
<feature type="domain" description="Major facilitator superfamily (MFS) profile" evidence="7">
    <location>
        <begin position="208"/>
        <end position="401"/>
    </location>
</feature>
<keyword evidence="4 6" id="KW-1133">Transmembrane helix</keyword>
<dbReference type="PANTHER" id="PTHR43124">
    <property type="entry name" value="PURINE EFFLUX PUMP PBUE"/>
    <property type="match status" value="1"/>
</dbReference>
<comment type="caution">
    <text evidence="8">The sequence shown here is derived from an EMBL/GenBank/DDBJ whole genome shotgun (WGS) entry which is preliminary data.</text>
</comment>
<comment type="subcellular location">
    <subcellularLocation>
        <location evidence="1">Cell membrane</location>
        <topology evidence="1">Multi-pass membrane protein</topology>
    </subcellularLocation>
</comment>
<protein>
    <recommendedName>
        <fullName evidence="7">Major facilitator superfamily (MFS) profile domain-containing protein</fullName>
    </recommendedName>
</protein>
<evidence type="ECO:0000256" key="6">
    <source>
        <dbReference type="SAM" id="Phobius"/>
    </source>
</evidence>
<feature type="transmembrane region" description="Helical" evidence="6">
    <location>
        <begin position="82"/>
        <end position="102"/>
    </location>
</feature>
<keyword evidence="5 6" id="KW-0472">Membrane</keyword>
<feature type="transmembrane region" description="Helical" evidence="6">
    <location>
        <begin position="208"/>
        <end position="228"/>
    </location>
</feature>
<keyword evidence="3 6" id="KW-0812">Transmembrane</keyword>
<evidence type="ECO:0000256" key="1">
    <source>
        <dbReference type="ARBA" id="ARBA00004651"/>
    </source>
</evidence>
<dbReference type="InterPro" id="IPR036259">
    <property type="entry name" value="MFS_trans_sf"/>
</dbReference>
<feature type="transmembrane region" description="Helical" evidence="6">
    <location>
        <begin position="366"/>
        <end position="390"/>
    </location>
</feature>
<dbReference type="RefSeq" id="WP_258331124.1">
    <property type="nucleotide sequence ID" value="NZ_JAPTGG010000004.1"/>
</dbReference>
<evidence type="ECO:0000313" key="8">
    <source>
        <dbReference type="EMBL" id="MCZ0864975.1"/>
    </source>
</evidence>
<keyword evidence="9" id="KW-1185">Reference proteome</keyword>
<dbReference type="PANTHER" id="PTHR43124:SF10">
    <property type="entry name" value="PURINE EFFLUX PUMP PBUE"/>
    <property type="match status" value="1"/>
</dbReference>
<evidence type="ECO:0000256" key="3">
    <source>
        <dbReference type="ARBA" id="ARBA00022692"/>
    </source>
</evidence>
<dbReference type="Proteomes" id="UP001069090">
    <property type="component" value="Unassembled WGS sequence"/>
</dbReference>
<dbReference type="SUPFAM" id="SSF103473">
    <property type="entry name" value="MFS general substrate transporter"/>
    <property type="match status" value="1"/>
</dbReference>
<feature type="transmembrane region" description="Helical" evidence="6">
    <location>
        <begin position="305"/>
        <end position="327"/>
    </location>
</feature>
<feature type="transmembrane region" description="Helical" evidence="6">
    <location>
        <begin position="53"/>
        <end position="75"/>
    </location>
</feature>
<feature type="transmembrane region" description="Helical" evidence="6">
    <location>
        <begin position="108"/>
        <end position="128"/>
    </location>
</feature>
<dbReference type="InterPro" id="IPR050189">
    <property type="entry name" value="MFS_Efflux_Transporters"/>
</dbReference>
<dbReference type="PROSITE" id="PS50850">
    <property type="entry name" value="MFS"/>
    <property type="match status" value="1"/>
</dbReference>
<evidence type="ECO:0000259" key="7">
    <source>
        <dbReference type="PROSITE" id="PS50850"/>
    </source>
</evidence>
<feature type="transmembrane region" description="Helical" evidence="6">
    <location>
        <begin position="248"/>
        <end position="268"/>
    </location>
</feature>